<dbReference type="KEGG" id="sew:SeSA_A4486"/>
<dbReference type="Proteomes" id="UP000001865">
    <property type="component" value="Chromosome"/>
</dbReference>
<sequence length="45" mass="5150">MLLVFTPKEDVCGRVNFPFISSPVFWTAPAARFIVSPKPTFQIFF</sequence>
<dbReference type="AlphaFoldDB" id="A0A0N1QU06"/>
<dbReference type="HOGENOM" id="CLU_3205115_0_0_6"/>
<dbReference type="EMBL" id="CP001127">
    <property type="protein sequence ID" value="ACF89553.1"/>
    <property type="molecule type" value="Genomic_DNA"/>
</dbReference>
<evidence type="ECO:0000313" key="1">
    <source>
        <dbReference type="EMBL" id="ACF89553.1"/>
    </source>
</evidence>
<protein>
    <submittedName>
        <fullName evidence="1">Uncharacterized protein</fullName>
    </submittedName>
</protein>
<accession>A0A0N1QU06</accession>
<organism evidence="1 2">
    <name type="scientific">Salmonella schwarzengrund (strain CVM19633)</name>
    <dbReference type="NCBI Taxonomy" id="439843"/>
    <lineage>
        <taxon>Bacteria</taxon>
        <taxon>Pseudomonadati</taxon>
        <taxon>Pseudomonadota</taxon>
        <taxon>Gammaproteobacteria</taxon>
        <taxon>Enterobacterales</taxon>
        <taxon>Enterobacteriaceae</taxon>
        <taxon>Salmonella</taxon>
    </lineage>
</organism>
<evidence type="ECO:0000313" key="2">
    <source>
        <dbReference type="Proteomes" id="UP000001865"/>
    </source>
</evidence>
<gene>
    <name evidence="1" type="ordered locus">SeSA_A4486</name>
</gene>
<name>A0A0N1QU06_SALSV</name>
<proteinExistence type="predicted"/>
<reference evidence="1 2" key="1">
    <citation type="journal article" date="2011" name="J. Bacteriol.">
        <title>Comparative genomics of 28 Salmonella enterica isolates: evidence for CRISPR-mediated adaptive sublineage evolution.</title>
        <authorList>
            <person name="Fricke W.F."/>
            <person name="Mammel M.K."/>
            <person name="McDermott P.F."/>
            <person name="Tartera C."/>
            <person name="White D.G."/>
            <person name="Leclerc J.E."/>
            <person name="Ravel J."/>
            <person name="Cebula T.A."/>
        </authorList>
    </citation>
    <scope>NUCLEOTIDE SEQUENCE [LARGE SCALE GENOMIC DNA]</scope>
    <source>
        <strain evidence="1 2">CVM19633</strain>
    </source>
</reference>